<comment type="subcellular location">
    <subcellularLocation>
        <location evidence="1 6">Membrane</location>
        <topology evidence="1 6">Multi-pass membrane protein</topology>
    </subcellularLocation>
</comment>
<feature type="transmembrane region" description="Helical" evidence="6">
    <location>
        <begin position="12"/>
        <end position="38"/>
    </location>
</feature>
<accession>A0ABY7F5D4</accession>
<sequence>MVELSCGKSCMKYILFVINFIFFVLGAAAFGLGIWALVDKNKMNVLTKVGAADSNFDVTGLLESAAIVLLVGGACILVIGFLGCCGAFKQSQCLLCLVTTEVKGFLKDNIKTTYQGKVDTNEEFSIGLDYAQFQCCGIDGSQDFNNATKWNRTATDPSKGPMVIPPTCCKMNSDKFLKDQVAELEDTDCPWVPTTTNSNQNKACWDSIEKYLKDRISVVIGIAAGILVLELICVVFACCIISAIRKDSV</sequence>
<dbReference type="PANTHER" id="PTHR19282">
    <property type="entry name" value="TETRASPANIN"/>
    <property type="match status" value="1"/>
</dbReference>
<dbReference type="PIRSF" id="PIRSF002419">
    <property type="entry name" value="Tetraspanin"/>
    <property type="match status" value="1"/>
</dbReference>
<keyword evidence="8" id="KW-1185">Reference proteome</keyword>
<dbReference type="PRINTS" id="PR00259">
    <property type="entry name" value="TMFOUR"/>
</dbReference>
<dbReference type="Proteomes" id="UP001164746">
    <property type="component" value="Chromosome 10"/>
</dbReference>
<evidence type="ECO:0000256" key="5">
    <source>
        <dbReference type="ARBA" id="ARBA00023136"/>
    </source>
</evidence>
<protein>
    <recommendedName>
        <fullName evidence="6">Tetraspanin</fullName>
    </recommendedName>
</protein>
<keyword evidence="5 6" id="KW-0472">Membrane</keyword>
<feature type="transmembrane region" description="Helical" evidence="6">
    <location>
        <begin position="218"/>
        <end position="244"/>
    </location>
</feature>
<organism evidence="7 8">
    <name type="scientific">Mya arenaria</name>
    <name type="common">Soft-shell clam</name>
    <dbReference type="NCBI Taxonomy" id="6604"/>
    <lineage>
        <taxon>Eukaryota</taxon>
        <taxon>Metazoa</taxon>
        <taxon>Spiralia</taxon>
        <taxon>Lophotrochozoa</taxon>
        <taxon>Mollusca</taxon>
        <taxon>Bivalvia</taxon>
        <taxon>Autobranchia</taxon>
        <taxon>Heteroconchia</taxon>
        <taxon>Euheterodonta</taxon>
        <taxon>Imparidentia</taxon>
        <taxon>Neoheterodontei</taxon>
        <taxon>Myida</taxon>
        <taxon>Myoidea</taxon>
        <taxon>Myidae</taxon>
        <taxon>Mya</taxon>
    </lineage>
</organism>
<evidence type="ECO:0000256" key="2">
    <source>
        <dbReference type="ARBA" id="ARBA00006840"/>
    </source>
</evidence>
<evidence type="ECO:0000256" key="6">
    <source>
        <dbReference type="RuleBase" id="RU361218"/>
    </source>
</evidence>
<dbReference type="SUPFAM" id="SSF48652">
    <property type="entry name" value="Tetraspanin"/>
    <property type="match status" value="1"/>
</dbReference>
<dbReference type="InterPro" id="IPR018499">
    <property type="entry name" value="Tetraspanin/Peripherin"/>
</dbReference>
<name>A0ABY7F5D4_MYAAR</name>
<proteinExistence type="inferred from homology"/>
<evidence type="ECO:0000256" key="1">
    <source>
        <dbReference type="ARBA" id="ARBA00004141"/>
    </source>
</evidence>
<keyword evidence="3 6" id="KW-0812">Transmembrane</keyword>
<dbReference type="Gene3D" id="1.10.1450.10">
    <property type="entry name" value="Tetraspanin"/>
    <property type="match status" value="1"/>
</dbReference>
<evidence type="ECO:0000313" key="8">
    <source>
        <dbReference type="Proteomes" id="UP001164746"/>
    </source>
</evidence>
<evidence type="ECO:0000256" key="3">
    <source>
        <dbReference type="ARBA" id="ARBA00022692"/>
    </source>
</evidence>
<feature type="transmembrane region" description="Helical" evidence="6">
    <location>
        <begin position="58"/>
        <end position="82"/>
    </location>
</feature>
<comment type="caution">
    <text evidence="6">Lacks conserved residue(s) required for the propagation of feature annotation.</text>
</comment>
<dbReference type="EMBL" id="CP111021">
    <property type="protein sequence ID" value="WAR16246.1"/>
    <property type="molecule type" value="Genomic_DNA"/>
</dbReference>
<gene>
    <name evidence="7" type="ORF">MAR_030840</name>
</gene>
<dbReference type="InterPro" id="IPR008952">
    <property type="entry name" value="Tetraspanin_EC2_sf"/>
</dbReference>
<evidence type="ECO:0000313" key="7">
    <source>
        <dbReference type="EMBL" id="WAR16246.1"/>
    </source>
</evidence>
<dbReference type="InterPro" id="IPR000301">
    <property type="entry name" value="Tetraspanin_animals"/>
</dbReference>
<dbReference type="Pfam" id="PF00335">
    <property type="entry name" value="Tetraspanin"/>
    <property type="match status" value="2"/>
</dbReference>
<evidence type="ECO:0000256" key="4">
    <source>
        <dbReference type="ARBA" id="ARBA00022989"/>
    </source>
</evidence>
<keyword evidence="4 6" id="KW-1133">Transmembrane helix</keyword>
<comment type="similarity">
    <text evidence="2 6">Belongs to the tetraspanin (TM4SF) family.</text>
</comment>
<dbReference type="PANTHER" id="PTHR19282:SF544">
    <property type="entry name" value="TETRASPANIN"/>
    <property type="match status" value="1"/>
</dbReference>
<reference evidence="7" key="1">
    <citation type="submission" date="2022-11" db="EMBL/GenBank/DDBJ databases">
        <title>Centuries of genome instability and evolution in soft-shell clam transmissible cancer (bioRxiv).</title>
        <authorList>
            <person name="Hart S.F.M."/>
            <person name="Yonemitsu M.A."/>
            <person name="Giersch R.M."/>
            <person name="Beal B.F."/>
            <person name="Arriagada G."/>
            <person name="Davis B.W."/>
            <person name="Ostrander E.A."/>
            <person name="Goff S.P."/>
            <person name="Metzger M.J."/>
        </authorList>
    </citation>
    <scope>NUCLEOTIDE SEQUENCE</scope>
    <source>
        <strain evidence="7">MELC-2E11</strain>
        <tissue evidence="7">Siphon/mantle</tissue>
    </source>
</reference>